<protein>
    <recommendedName>
        <fullName evidence="2">DUF3179 domain-containing protein</fullName>
    </recommendedName>
</protein>
<gene>
    <name evidence="1" type="ORF">AAME72_12660</name>
</gene>
<dbReference type="EMBL" id="CP157390">
    <property type="protein sequence ID" value="XBM46933.1"/>
    <property type="molecule type" value="Genomic_DNA"/>
</dbReference>
<accession>A0AAU7G9U8</accession>
<organism evidence="1">
    <name type="scientific">Leifsonia sp. NPDC080035</name>
    <dbReference type="NCBI Taxonomy" id="3143936"/>
    <lineage>
        <taxon>Bacteria</taxon>
        <taxon>Bacillati</taxon>
        <taxon>Actinomycetota</taxon>
        <taxon>Actinomycetes</taxon>
        <taxon>Micrococcales</taxon>
        <taxon>Microbacteriaceae</taxon>
        <taxon>Leifsonia</taxon>
    </lineage>
</organism>
<dbReference type="AlphaFoldDB" id="A0AAU7G9U8"/>
<sequence length="158" mass="17437">MYAESLSSPLQGRVVYREGDLAFDFEPSDLADLRRRRFEVGTLVAETLSVEVGLPQGIILYAWGYSPWQAWLTVPGAPVDVVDGVVMIDPEGIVPGVGFSLQKDESDVWWTQYDPESGWCNVTNGRRDAVATRVATDTVIGTDETGITSVWLRPTFLP</sequence>
<name>A0AAU7G9U8_9MICO</name>
<proteinExistence type="predicted"/>
<dbReference type="RefSeq" id="WP_348786910.1">
    <property type="nucleotide sequence ID" value="NZ_CP157390.1"/>
</dbReference>
<evidence type="ECO:0008006" key="2">
    <source>
        <dbReference type="Google" id="ProtNLM"/>
    </source>
</evidence>
<reference evidence="1" key="1">
    <citation type="submission" date="2024-05" db="EMBL/GenBank/DDBJ databases">
        <title>The Natural Products Discovery Center: Release of the First 8490 Sequenced Strains for Exploring Actinobacteria Biosynthetic Diversity.</title>
        <authorList>
            <person name="Kalkreuter E."/>
            <person name="Kautsar S.A."/>
            <person name="Yang D."/>
            <person name="Bader C.D."/>
            <person name="Teijaro C.N."/>
            <person name="Fluegel L."/>
            <person name="Davis C.M."/>
            <person name="Simpson J.R."/>
            <person name="Lauterbach L."/>
            <person name="Steele A.D."/>
            <person name="Gui C."/>
            <person name="Meng S."/>
            <person name="Li G."/>
            <person name="Viehrig K."/>
            <person name="Ye F."/>
            <person name="Su P."/>
            <person name="Kiefer A.F."/>
            <person name="Nichols A."/>
            <person name="Cepeda A.J."/>
            <person name="Yan W."/>
            <person name="Fan B."/>
            <person name="Jiang Y."/>
            <person name="Adhikari A."/>
            <person name="Zheng C.-J."/>
            <person name="Schuster L."/>
            <person name="Cowan T.M."/>
            <person name="Smanski M.J."/>
            <person name="Chevrette M.G."/>
            <person name="de Carvalho L.P.S."/>
            <person name="Shen B."/>
        </authorList>
    </citation>
    <scope>NUCLEOTIDE SEQUENCE</scope>
    <source>
        <strain evidence="1">NPDC080035</strain>
    </source>
</reference>
<evidence type="ECO:0000313" key="1">
    <source>
        <dbReference type="EMBL" id="XBM46933.1"/>
    </source>
</evidence>